<dbReference type="Proteomes" id="UP000318405">
    <property type="component" value="Unassembled WGS sequence"/>
</dbReference>
<dbReference type="PANTHER" id="PTHR30273">
    <property type="entry name" value="PERIPLASMIC SIGNAL SENSOR AND SIGMA FACTOR ACTIVATOR FECR-RELATED"/>
    <property type="match status" value="1"/>
</dbReference>
<dbReference type="InterPro" id="IPR006860">
    <property type="entry name" value="FecR"/>
</dbReference>
<dbReference type="Pfam" id="PF16220">
    <property type="entry name" value="DUF4880"/>
    <property type="match status" value="1"/>
</dbReference>
<sequence length="326" mass="36499">MSAAPALDDARREAIRAAARWHVRLCDEGVRPEDIHAHQRWLDEHPIHAWAWRLVERLRGELNAVPAELSAHTLRTAATRDGRRQMRRRLLLVATLAGGGWAGSRLVSWREWSADVRTGTGEQRSIVMADGSRLMLDTRSALDVRYGPAERALRLREGRVMIRTAADPHVPARPFVIDTPHGRLRALGTRFAVDVGNEETKVSVFEHAVQIHPAGAASRRVPLAAGWQCRFDARHVAPPRPLAPSDDAWMRGLLIVDAWPLVRLLQQLSRYRPGYLGCDPAVAELRISGAFPLSDTDRALDAVQRALPVRIRHRSRYWVTVEPAAA</sequence>
<dbReference type="PANTHER" id="PTHR30273:SF2">
    <property type="entry name" value="PROTEIN FECR"/>
    <property type="match status" value="1"/>
</dbReference>
<gene>
    <name evidence="3" type="ORF">FOZ76_01550</name>
</gene>
<dbReference type="Gene3D" id="2.60.120.1440">
    <property type="match status" value="1"/>
</dbReference>
<protein>
    <submittedName>
        <fullName evidence="3">DUF4880 domain-containing protein</fullName>
    </submittedName>
</protein>
<dbReference type="GO" id="GO:0016989">
    <property type="term" value="F:sigma factor antagonist activity"/>
    <property type="evidence" value="ECO:0007669"/>
    <property type="project" value="TreeGrafter"/>
</dbReference>
<dbReference type="PIRSF" id="PIRSF018266">
    <property type="entry name" value="FecR"/>
    <property type="match status" value="1"/>
</dbReference>
<dbReference type="InterPro" id="IPR012373">
    <property type="entry name" value="Ferrdict_sens_TM"/>
</dbReference>
<evidence type="ECO:0000313" key="3">
    <source>
        <dbReference type="EMBL" id="TSH98826.1"/>
    </source>
</evidence>
<proteinExistence type="predicted"/>
<feature type="domain" description="FecR N-terminal" evidence="2">
    <location>
        <begin position="16"/>
        <end position="58"/>
    </location>
</feature>
<evidence type="ECO:0000259" key="1">
    <source>
        <dbReference type="Pfam" id="PF04773"/>
    </source>
</evidence>
<dbReference type="Pfam" id="PF04773">
    <property type="entry name" value="FecR"/>
    <property type="match status" value="1"/>
</dbReference>
<dbReference type="EMBL" id="VLTJ01000003">
    <property type="protein sequence ID" value="TSH98826.1"/>
    <property type="molecule type" value="Genomic_DNA"/>
</dbReference>
<evidence type="ECO:0000259" key="2">
    <source>
        <dbReference type="Pfam" id="PF16220"/>
    </source>
</evidence>
<organism evidence="3 4">
    <name type="scientific">Verticiella sediminum</name>
    <dbReference type="NCBI Taxonomy" id="1247510"/>
    <lineage>
        <taxon>Bacteria</taxon>
        <taxon>Pseudomonadati</taxon>
        <taxon>Pseudomonadota</taxon>
        <taxon>Betaproteobacteria</taxon>
        <taxon>Burkholderiales</taxon>
        <taxon>Alcaligenaceae</taxon>
        <taxon>Verticiella</taxon>
    </lineage>
</organism>
<evidence type="ECO:0000313" key="4">
    <source>
        <dbReference type="Proteomes" id="UP000318405"/>
    </source>
</evidence>
<dbReference type="OrthoDB" id="1100567at2"/>
<name>A0A556B0W4_9BURK</name>
<comment type="caution">
    <text evidence="3">The sequence shown here is derived from an EMBL/GenBank/DDBJ whole genome shotgun (WGS) entry which is preliminary data.</text>
</comment>
<dbReference type="InterPro" id="IPR032623">
    <property type="entry name" value="FecR_N"/>
</dbReference>
<feature type="domain" description="FecR protein" evidence="1">
    <location>
        <begin position="115"/>
        <end position="209"/>
    </location>
</feature>
<keyword evidence="4" id="KW-1185">Reference proteome</keyword>
<dbReference type="RefSeq" id="WP_143946364.1">
    <property type="nucleotide sequence ID" value="NZ_BAABMB010000001.1"/>
</dbReference>
<reference evidence="3 4" key="1">
    <citation type="submission" date="2019-07" db="EMBL/GenBank/DDBJ databases">
        <title>Qingshengfaniella alkalisoli gen. nov., sp. nov., isolated from saline soil.</title>
        <authorList>
            <person name="Xu L."/>
            <person name="Huang X.-X."/>
            <person name="Sun J.-Q."/>
        </authorList>
    </citation>
    <scope>NUCLEOTIDE SEQUENCE [LARGE SCALE GENOMIC DNA]</scope>
    <source>
        <strain evidence="3 4">DSM 27279</strain>
    </source>
</reference>
<accession>A0A556B0W4</accession>
<dbReference type="AlphaFoldDB" id="A0A556B0W4"/>